<feature type="non-terminal residue" evidence="1">
    <location>
        <position position="259"/>
    </location>
</feature>
<sequence>MKTIHKIRITASLGQINYPHVPYFRSHTVVPNLQHITTEYLDDIINSVLTNDERNKYESKLFLPLYDLIFPSSRPRRTTKRYQNSFIIFRKDYQARVIAECGPKIGSKLKEISQRASLMWGKCSPEDRYMYDQIAMCTKKLHNKLWPDHNVYKSTRKHNGHYGNYGYGEITKGCSAMFFKKQPNNFPSVNNDSSHCASRIPENQNFIQMFSEPTSNMTSNVNSRNDTIKSIERNLSMSQLKVNCLSSYDRLLVDSVNRN</sequence>
<reference evidence="1" key="1">
    <citation type="submission" date="2021-06" db="EMBL/GenBank/DDBJ databases">
        <authorList>
            <person name="Kallberg Y."/>
            <person name="Tangrot J."/>
            <person name="Rosling A."/>
        </authorList>
    </citation>
    <scope>NUCLEOTIDE SEQUENCE</scope>
    <source>
        <strain evidence="1">CL356</strain>
    </source>
</reference>
<name>A0ACA9KGY2_9GLOM</name>
<evidence type="ECO:0000313" key="2">
    <source>
        <dbReference type="Proteomes" id="UP000789525"/>
    </source>
</evidence>
<organism evidence="1 2">
    <name type="scientific">Acaulospora colombiana</name>
    <dbReference type="NCBI Taxonomy" id="27376"/>
    <lineage>
        <taxon>Eukaryota</taxon>
        <taxon>Fungi</taxon>
        <taxon>Fungi incertae sedis</taxon>
        <taxon>Mucoromycota</taxon>
        <taxon>Glomeromycotina</taxon>
        <taxon>Glomeromycetes</taxon>
        <taxon>Diversisporales</taxon>
        <taxon>Acaulosporaceae</taxon>
        <taxon>Acaulospora</taxon>
    </lineage>
</organism>
<accession>A0ACA9KGY2</accession>
<comment type="caution">
    <text evidence="1">The sequence shown here is derived from an EMBL/GenBank/DDBJ whole genome shotgun (WGS) entry which is preliminary data.</text>
</comment>
<proteinExistence type="predicted"/>
<evidence type="ECO:0000313" key="1">
    <source>
        <dbReference type="EMBL" id="CAG8471312.1"/>
    </source>
</evidence>
<dbReference type="Proteomes" id="UP000789525">
    <property type="component" value="Unassembled WGS sequence"/>
</dbReference>
<keyword evidence="2" id="KW-1185">Reference proteome</keyword>
<dbReference type="EMBL" id="CAJVPT010001936">
    <property type="protein sequence ID" value="CAG8471312.1"/>
    <property type="molecule type" value="Genomic_DNA"/>
</dbReference>
<gene>
    <name evidence="1" type="ORF">ACOLOM_LOCUS1599</name>
</gene>
<protein>
    <submittedName>
        <fullName evidence="1">9743_t:CDS:1</fullName>
    </submittedName>
</protein>